<proteinExistence type="predicted"/>
<dbReference type="EMBL" id="BAAANE010000012">
    <property type="protein sequence ID" value="GAA1658519.1"/>
    <property type="molecule type" value="Genomic_DNA"/>
</dbReference>
<evidence type="ECO:0000313" key="3">
    <source>
        <dbReference type="EMBL" id="GAA1658519.1"/>
    </source>
</evidence>
<evidence type="ECO:0000256" key="1">
    <source>
        <dbReference type="SAM" id="MobiDB-lite"/>
    </source>
</evidence>
<evidence type="ECO:0008006" key="5">
    <source>
        <dbReference type="Google" id="ProtNLM"/>
    </source>
</evidence>
<evidence type="ECO:0000313" key="4">
    <source>
        <dbReference type="Proteomes" id="UP001501319"/>
    </source>
</evidence>
<keyword evidence="4" id="KW-1185">Reference proteome</keyword>
<name>A0ABN2FTD4_9ACTN</name>
<comment type="caution">
    <text evidence="3">The sequence shown here is derived from an EMBL/GenBank/DDBJ whole genome shotgun (WGS) entry which is preliminary data.</text>
</comment>
<sequence>MHTKRSAWAAAVVLSVLLCASCGSTPQRAVAPAPAMTTASAPTPNGGRHGGRHGGGGPSDAAGRPQPAGLPTAWPADVSLPAGPIQYSTGGPGGWSVELLMNGTADEVTRSTADFYTAAGFTRESPTTFRRPPYKLVLATASRDHSATDTYLVVTVTTP</sequence>
<dbReference type="Proteomes" id="UP001501319">
    <property type="component" value="Unassembled WGS sequence"/>
</dbReference>
<accession>A0ABN2FTD4</accession>
<protein>
    <recommendedName>
        <fullName evidence="5">Secreted protein</fullName>
    </recommendedName>
</protein>
<feature type="region of interest" description="Disordered" evidence="1">
    <location>
        <begin position="28"/>
        <end position="76"/>
    </location>
</feature>
<gene>
    <name evidence="3" type="ORF">GCM10009744_59760</name>
</gene>
<organism evidence="3 4">
    <name type="scientific">Kribbella alba</name>
    <dbReference type="NCBI Taxonomy" id="190197"/>
    <lineage>
        <taxon>Bacteria</taxon>
        <taxon>Bacillati</taxon>
        <taxon>Actinomycetota</taxon>
        <taxon>Actinomycetes</taxon>
        <taxon>Propionibacteriales</taxon>
        <taxon>Kribbellaceae</taxon>
        <taxon>Kribbella</taxon>
    </lineage>
</organism>
<feature type="signal peptide" evidence="2">
    <location>
        <begin position="1"/>
        <end position="29"/>
    </location>
</feature>
<feature type="compositionally biased region" description="Low complexity" evidence="1">
    <location>
        <begin position="29"/>
        <end position="46"/>
    </location>
</feature>
<dbReference type="RefSeq" id="WP_344115953.1">
    <property type="nucleotide sequence ID" value="NZ_BAAANE010000012.1"/>
</dbReference>
<feature type="chain" id="PRO_5045746620" description="Secreted protein" evidence="2">
    <location>
        <begin position="30"/>
        <end position="159"/>
    </location>
</feature>
<reference evidence="3 4" key="1">
    <citation type="journal article" date="2019" name="Int. J. Syst. Evol. Microbiol.">
        <title>The Global Catalogue of Microorganisms (GCM) 10K type strain sequencing project: providing services to taxonomists for standard genome sequencing and annotation.</title>
        <authorList>
            <consortium name="The Broad Institute Genomics Platform"/>
            <consortium name="The Broad Institute Genome Sequencing Center for Infectious Disease"/>
            <person name="Wu L."/>
            <person name="Ma J."/>
        </authorList>
    </citation>
    <scope>NUCLEOTIDE SEQUENCE [LARGE SCALE GENOMIC DNA]</scope>
    <source>
        <strain evidence="3 4">JCM 14306</strain>
    </source>
</reference>
<evidence type="ECO:0000256" key="2">
    <source>
        <dbReference type="SAM" id="SignalP"/>
    </source>
</evidence>
<keyword evidence="2" id="KW-0732">Signal</keyword>